<proteinExistence type="predicted"/>
<dbReference type="InterPro" id="IPR013320">
    <property type="entry name" value="ConA-like_dom_sf"/>
</dbReference>
<gene>
    <name evidence="4" type="ORF">UFOVP551_2</name>
</gene>
<evidence type="ECO:0000256" key="1">
    <source>
        <dbReference type="ARBA" id="ARBA00022729"/>
    </source>
</evidence>
<dbReference type="PANTHER" id="PTHR42535">
    <property type="entry name" value="OOKINETE PROTEIN, PUTATIVE-RELATED"/>
    <property type="match status" value="1"/>
</dbReference>
<dbReference type="PANTHER" id="PTHR42535:SF2">
    <property type="entry name" value="CHROMOSOME UNDETERMINED SCAFFOLD_146, WHOLE GENOME SHOTGUN SEQUENCE"/>
    <property type="match status" value="1"/>
</dbReference>
<dbReference type="SMART" id="SM00560">
    <property type="entry name" value="LamGL"/>
    <property type="match status" value="1"/>
</dbReference>
<dbReference type="InterPro" id="IPR006558">
    <property type="entry name" value="LamG-like"/>
</dbReference>
<dbReference type="Gene3D" id="2.60.120.200">
    <property type="match status" value="4"/>
</dbReference>
<sequence>MTISYGQQVSSLNPSLWFRFDETAGTPTNSGSLSCSLSGSATLNNPTNVDGRSVFFDGTSGAYYAATNFPEFSLFDDKSFSIEFWMKLDSTQSENDDKLTIIELGSPIPHFSRIRIDVMGTIAGQTTNPGKLAIFTEGEMGSRTIYSTSTVNDNNWHHVVATFNTSSIKLYLDGAVNITSTPAATPSRYYFDNGYGMNIGKFSSGTYQDSYKGYLDELAVYDRELTSAQINTNFVYGSAVYVDAAVVTAAANMVTPTWTTQVNYSVSPMTASAASGAHFNSTRDNFTLVETYMKTLPLEQWYKFNSLKYIENFGTGGPSNFFFAGNAYSEDHGGIQGSGALRICGNDSDGAVAIGLDDYTVMSPELTDGDFSVGFWLKAPSAVASNPAVVWGTSNYYDGTNMNFIIHNSGKLEWQMYTNSAHSIQTASSICDNNWHLVVGKYKISTNTMSFYLDNTLIGTQTVNGASYSAPNVFVFGGNDQASNGNFFSLSNFFIASSDSITTTVMGNLLTYASSNSIQAYANMEMPRFGNNNAFNDFVQYNNALIDLRFDEASGNPLDYGILTTQTNYITPKPTFVVTGNEPDYQNYSKNTYAYWLTSTNTKISAIVDYRGYMDTDTTLLVHAKIADSPLPGLTNWLGSTGHFGGPFGCGLSLQLTTTGAIRARIRDEAGSNTITTSGYNYADNQYHLYAVTRELTLDGAFLKLYIDGKFVASTATTKVLTNNGLVMVGGEGDTFGAWDEAKNTEIDNLSIFNFAFTEQTAFEAYRVLTLGEFMPASSAMVQPTLIKGTGRTINPGVAYSTALLVNPGQEDTVNQLAVPLTASATIRHPNYVAEVFLDVNYGATAATASALLHMPQYSIGEFNTSDHMDASALFVNPQVSTPGQVSANPMIAQDATFVLPGVVVIKGFRQYAEPMKATSILVLPPKYVSLDDDQWYVRMVTEHADRKTEPVQAYLSNLPNQKSTDIISGGFLGFFNSVTTDITPKTTPNYIKNSIPAYFFKQLGSYELDSNGNIIGLDETAGAVGSIATRNSLSPTPILSKGYFDDKERKAVRVTNIEFPIDGTSENHSQRTWHLEFSIKTNKSSQVLAYGKWSSFYYNQRSMGTVGLYNGKISLMESYQQIGQATVVPHPSNMSALSAAKINSTQYMLGNQRIDDDKWHHVVIQYGYDDFRTQIWIDGKLDKQLMSQGIVPGFNGTNNIRPYIIGFNSDDANLYSDFQTSGWNFLPGRFIGARNIGLNYQAYGKWVPVKAEPMLASIAATDENKAIGNKSRALLLYWFGRSRPGYGFYSDREQYTFDTDLITTDDKKTPPQDYYGWDIFPVSVLGGGAASEINKDSVWGAGNYKDDITGAPRYLDVVKDLDLSQFDAIFFADYPESSAALDTLMRDEYADSYFQLKEKDLYADFIKSLRAAVDTGISLFVSSHRLALDMGIVDKVERIPIFDEIQRDLENYSDWHGAVSTGNSKLDENDIYVYEGPDDIRNVRIASDTAAGFLDVQNNQKHRIVTPIPYLTDDSTYIHTDRAYYMNDDRLDWAGPDKIWNRYEYRINGLQPGDEFYFGDIDPYTFGMRQAHQNHIKAVPFENVKAGKIVTAQPLQYWKKNTLVDNPYANYAHVIAVEENDLLNGTPVGGKIYVNFSEPFWDRRAEYGIVDLITDYWIDIAFGLGIINEQKRDEYKASSNYISNSTTGAAADVSRYWSYNGMYTFLSISNGDMYSAMLGLLFDDKTEYGLMPATRKGLPSATRARDKLGRFASGSGGGSGGGLPFAKLEYGRAIPSMNVYVPNMLTRGFWWLSDRIRYTGLVYRSEAMTATIKMPLALARPDKAAVINASSMIANANIGNIQGLALNSTNILVLPMTANGIMVVLGKNVFAPVYTVVADMMRPSVITFAAEPIILTVSTYQPTLYLRGDKIK</sequence>
<protein>
    <submittedName>
        <fullName evidence="4">Concanavalin A-like lectin/glucanases superfamily</fullName>
    </submittedName>
</protein>
<dbReference type="SUPFAM" id="SSF49899">
    <property type="entry name" value="Concanavalin A-like lectins/glucanases"/>
    <property type="match status" value="4"/>
</dbReference>
<evidence type="ECO:0000259" key="3">
    <source>
        <dbReference type="SMART" id="SM00560"/>
    </source>
</evidence>
<evidence type="ECO:0000256" key="2">
    <source>
        <dbReference type="ARBA" id="ARBA00023157"/>
    </source>
</evidence>
<reference evidence="4" key="1">
    <citation type="submission" date="2020-04" db="EMBL/GenBank/DDBJ databases">
        <authorList>
            <person name="Chiriac C."/>
            <person name="Salcher M."/>
            <person name="Ghai R."/>
            <person name="Kavagutti S V."/>
        </authorList>
    </citation>
    <scope>NUCLEOTIDE SEQUENCE</scope>
</reference>
<evidence type="ECO:0000313" key="4">
    <source>
        <dbReference type="EMBL" id="CAB4149487.1"/>
    </source>
</evidence>
<dbReference type="Pfam" id="PF13385">
    <property type="entry name" value="Laminin_G_3"/>
    <property type="match status" value="3"/>
</dbReference>
<keyword evidence="1" id="KW-0732">Signal</keyword>
<dbReference type="GO" id="GO:0030246">
    <property type="term" value="F:carbohydrate binding"/>
    <property type="evidence" value="ECO:0007669"/>
    <property type="project" value="UniProtKB-KW"/>
</dbReference>
<organism evidence="4">
    <name type="scientific">uncultured Caudovirales phage</name>
    <dbReference type="NCBI Taxonomy" id="2100421"/>
    <lineage>
        <taxon>Viruses</taxon>
        <taxon>Duplodnaviria</taxon>
        <taxon>Heunggongvirae</taxon>
        <taxon>Uroviricota</taxon>
        <taxon>Caudoviricetes</taxon>
        <taxon>Peduoviridae</taxon>
        <taxon>Maltschvirus</taxon>
        <taxon>Maltschvirus maltsch</taxon>
    </lineage>
</organism>
<keyword evidence="2" id="KW-1015">Disulfide bond</keyword>
<name>A0A6J5MUJ6_9CAUD</name>
<keyword evidence="4" id="KW-0430">Lectin</keyword>
<accession>A0A6J5MUJ6</accession>
<feature type="domain" description="LamG-like jellyroll fold" evidence="3">
    <location>
        <begin position="78"/>
        <end position="228"/>
    </location>
</feature>
<dbReference type="EMBL" id="LR796525">
    <property type="protein sequence ID" value="CAB4149487.1"/>
    <property type="molecule type" value="Genomic_DNA"/>
</dbReference>